<evidence type="ECO:0000313" key="1">
    <source>
        <dbReference type="EMBL" id="KAJ8000615.1"/>
    </source>
</evidence>
<dbReference type="EMBL" id="CM055742">
    <property type="protein sequence ID" value="KAJ8000615.1"/>
    <property type="molecule type" value="Genomic_DNA"/>
</dbReference>
<dbReference type="Proteomes" id="UP001157502">
    <property type="component" value="Chromosome 15"/>
</dbReference>
<comment type="caution">
    <text evidence="1">The sequence shown here is derived from an EMBL/GenBank/DDBJ whole genome shotgun (WGS) entry which is preliminary data.</text>
</comment>
<organism evidence="1 2">
    <name type="scientific">Dallia pectoralis</name>
    <name type="common">Alaska blackfish</name>
    <dbReference type="NCBI Taxonomy" id="75939"/>
    <lineage>
        <taxon>Eukaryota</taxon>
        <taxon>Metazoa</taxon>
        <taxon>Chordata</taxon>
        <taxon>Craniata</taxon>
        <taxon>Vertebrata</taxon>
        <taxon>Euteleostomi</taxon>
        <taxon>Actinopterygii</taxon>
        <taxon>Neopterygii</taxon>
        <taxon>Teleostei</taxon>
        <taxon>Protacanthopterygii</taxon>
        <taxon>Esociformes</taxon>
        <taxon>Umbridae</taxon>
        <taxon>Dallia</taxon>
    </lineage>
</organism>
<evidence type="ECO:0000313" key="2">
    <source>
        <dbReference type="Proteomes" id="UP001157502"/>
    </source>
</evidence>
<reference evidence="1" key="1">
    <citation type="submission" date="2021-05" db="EMBL/GenBank/DDBJ databases">
        <authorList>
            <person name="Pan Q."/>
            <person name="Jouanno E."/>
            <person name="Zahm M."/>
            <person name="Klopp C."/>
            <person name="Cabau C."/>
            <person name="Louis A."/>
            <person name="Berthelot C."/>
            <person name="Parey E."/>
            <person name="Roest Crollius H."/>
            <person name="Montfort J."/>
            <person name="Robinson-Rechavi M."/>
            <person name="Bouchez O."/>
            <person name="Lampietro C."/>
            <person name="Lopez Roques C."/>
            <person name="Donnadieu C."/>
            <person name="Postlethwait J."/>
            <person name="Bobe J."/>
            <person name="Dillon D."/>
            <person name="Chandos A."/>
            <person name="von Hippel F."/>
            <person name="Guiguen Y."/>
        </authorList>
    </citation>
    <scope>NUCLEOTIDE SEQUENCE</scope>
    <source>
        <strain evidence="1">YG-Jan2019</strain>
    </source>
</reference>
<gene>
    <name evidence="1" type="ORF">DPEC_G00182210</name>
</gene>
<keyword evidence="2" id="KW-1185">Reference proteome</keyword>
<sequence length="211" mass="23878">MAGIEFCNRSTFGSTTSSIVENMCRNVSEDIQHIQDKLYTAADSTHLILGFPTNVYVLWLIGNRGKLASDFFALNLTVVDILTCMSSLMFILHDHIYCPQEESGVLWGTAIFFNGFILAGRPLFQCCICLERYMAIVQPGSETSPSRRRRFRWDEQQDAESLQDHFIHHVDHGGHVPPTDGSPDHVSFPKAGDLFFWPVNLFLHHHSNGVH</sequence>
<name>A0ACC2GAN5_DALPE</name>
<proteinExistence type="predicted"/>
<accession>A0ACC2GAN5</accession>
<protein>
    <submittedName>
        <fullName evidence="1">Uncharacterized protein</fullName>
    </submittedName>
</protein>